<keyword evidence="2" id="KW-0723">Serine/threonine-protein kinase</keyword>
<dbReference type="SUPFAM" id="SSF56112">
    <property type="entry name" value="Protein kinase-like (PK-like)"/>
    <property type="match status" value="1"/>
</dbReference>
<gene>
    <name evidence="2" type="ORF">A4E84_14745</name>
</gene>
<proteinExistence type="predicted"/>
<keyword evidence="3" id="KW-1185">Reference proteome</keyword>
<dbReference type="EMBL" id="CP015098">
    <property type="protein sequence ID" value="AMW10654.1"/>
    <property type="molecule type" value="Genomic_DNA"/>
</dbReference>
<dbReference type="Proteomes" id="UP000076096">
    <property type="component" value="Chromosome"/>
</dbReference>
<evidence type="ECO:0000313" key="2">
    <source>
        <dbReference type="EMBL" id="AMW10654.1"/>
    </source>
</evidence>
<feature type="domain" description="Protein kinase" evidence="1">
    <location>
        <begin position="23"/>
        <end position="272"/>
    </location>
</feature>
<dbReference type="KEGG" id="stsi:A4E84_14745"/>
<dbReference type="GO" id="GO:0005524">
    <property type="term" value="F:ATP binding"/>
    <property type="evidence" value="ECO:0007669"/>
    <property type="project" value="InterPro"/>
</dbReference>
<name>A0A143BZT2_9ACTN</name>
<dbReference type="STRING" id="1783515.A4E84_14745"/>
<dbReference type="InterPro" id="IPR000719">
    <property type="entry name" value="Prot_kinase_dom"/>
</dbReference>
<evidence type="ECO:0000313" key="3">
    <source>
        <dbReference type="Proteomes" id="UP000076096"/>
    </source>
</evidence>
<dbReference type="PROSITE" id="PS50011">
    <property type="entry name" value="PROTEIN_KINASE_DOM"/>
    <property type="match status" value="1"/>
</dbReference>
<dbReference type="AlphaFoldDB" id="A0A143BZT2"/>
<dbReference type="RefSeq" id="WP_062927018.1">
    <property type="nucleotide sequence ID" value="NZ_CP015098.1"/>
</dbReference>
<dbReference type="InterPro" id="IPR011009">
    <property type="entry name" value="Kinase-like_dom_sf"/>
</dbReference>
<accession>A0A143BZT2</accession>
<sequence length="272" mass="30427">MTHHPLLDATEVPRTEPYLRTVGEVFRAFREQDSGCVSYGVRPANGERWFVKEATTAAARRSLDRAWTFHRAVRHPAIVPQLHRLAARSGGPAVVMPWCPGEVLYHPTLRRHGGRAHPDHPLARFRAQPVAPVLRAVDRLLDAHLAVEAAGFVAVDLYDGVFLYDFDAGDLRLIDLDEYRPGPFTLEADRLPGSRRFMAPEERRRGSRIDGRTTVHALGRAIRLLLDAGDEERAWRGTAEQLAVVDRAVRADPAERFTGVAELAAAWRRSVS</sequence>
<keyword evidence="2" id="KW-0418">Kinase</keyword>
<dbReference type="GO" id="GO:0004674">
    <property type="term" value="F:protein serine/threonine kinase activity"/>
    <property type="evidence" value="ECO:0007669"/>
    <property type="project" value="UniProtKB-KW"/>
</dbReference>
<reference evidence="3" key="1">
    <citation type="submission" date="2016-04" db="EMBL/GenBank/DDBJ databases">
        <authorList>
            <person name="Zhang B."/>
        </authorList>
    </citation>
    <scope>NUCLEOTIDE SEQUENCE [LARGE SCALE GENOMIC DNA]</scope>
    <source>
        <strain evidence="3">S10</strain>
    </source>
</reference>
<keyword evidence="2" id="KW-0808">Transferase</keyword>
<organism evidence="2 3">
    <name type="scientific">Streptomyces qaidamensis</name>
    <dbReference type="NCBI Taxonomy" id="1783515"/>
    <lineage>
        <taxon>Bacteria</taxon>
        <taxon>Bacillati</taxon>
        <taxon>Actinomycetota</taxon>
        <taxon>Actinomycetes</taxon>
        <taxon>Kitasatosporales</taxon>
        <taxon>Streptomycetaceae</taxon>
        <taxon>Streptomyces</taxon>
        <taxon>Streptomyces aurantiacus group</taxon>
    </lineage>
</organism>
<evidence type="ECO:0000259" key="1">
    <source>
        <dbReference type="PROSITE" id="PS50011"/>
    </source>
</evidence>
<protein>
    <submittedName>
        <fullName evidence="2">Serine/threonine protein kinase</fullName>
    </submittedName>
</protein>